<name>D1BWC5_XYLCX</name>
<evidence type="ECO:0008006" key="5">
    <source>
        <dbReference type="Google" id="ProtNLM"/>
    </source>
</evidence>
<reference evidence="4" key="1">
    <citation type="submission" date="2009-11" db="EMBL/GenBank/DDBJ databases">
        <title>The complete chromosome of Xylanimonas cellulosilytica DSM 15894.</title>
        <authorList>
            <consortium name="US DOE Joint Genome Institute (JGI-PGF)"/>
            <person name="Lucas S."/>
            <person name="Copeland A."/>
            <person name="Lapidus A."/>
            <person name="Glavina del Rio T."/>
            <person name="Dalin E."/>
            <person name="Tice H."/>
            <person name="Bruce D."/>
            <person name="Goodwin L."/>
            <person name="Pitluck S."/>
            <person name="Kyrpides N."/>
            <person name="Mavromatis K."/>
            <person name="Ivanova N."/>
            <person name="Mikhailova N."/>
            <person name="Foster B."/>
            <person name="Clum A."/>
            <person name="Brettin T."/>
            <person name="Detter J.C."/>
            <person name="Han C."/>
            <person name="Larimer F."/>
            <person name="Land M."/>
            <person name="Hauser L."/>
            <person name="Markowitz V."/>
            <person name="Cheng J.F."/>
            <person name="Hugenholtz P."/>
            <person name="Woyke T."/>
            <person name="Wu D."/>
            <person name="Gehrich-Schroeter G."/>
            <person name="Schneider S."/>
            <person name="Pukall S.R."/>
            <person name="Klenk H.P."/>
            <person name="Eisen J.A."/>
        </authorList>
    </citation>
    <scope>NUCLEOTIDE SEQUENCE [LARGE SCALE GENOMIC DNA]</scope>
    <source>
        <strain evidence="4">DSM 15894 / CECT 5975 / LMG 20990 / XIL07</strain>
    </source>
</reference>
<feature type="region of interest" description="Disordered" evidence="1">
    <location>
        <begin position="1"/>
        <end position="22"/>
    </location>
</feature>
<reference evidence="3 4" key="2">
    <citation type="journal article" date="2010" name="Stand. Genomic Sci.">
        <title>Complete genome sequence of Xylanimonas cellulosilytica type strain (XIL07).</title>
        <authorList>
            <person name="Foster B."/>
            <person name="Pukall R."/>
            <person name="Abt B."/>
            <person name="Nolan M."/>
            <person name="Glavina Del Rio T."/>
            <person name="Chen F."/>
            <person name="Lucas S."/>
            <person name="Tice H."/>
            <person name="Pitluck S."/>
            <person name="Cheng J.-F."/>
            <person name="Chertkov O."/>
            <person name="Brettin T."/>
            <person name="Han C."/>
            <person name="Detter J.C."/>
            <person name="Bruce D."/>
            <person name="Goodwin L."/>
            <person name="Ivanova N."/>
            <person name="Mavromatis K."/>
            <person name="Pati A."/>
            <person name="Mikhailova N."/>
            <person name="Chen A."/>
            <person name="Palaniappan K."/>
            <person name="Land M."/>
            <person name="Hauser L."/>
            <person name="Chang Y.-J."/>
            <person name="Jeffries C.D."/>
            <person name="Chain P."/>
            <person name="Rohde M."/>
            <person name="Goeker M."/>
            <person name="Bristow J."/>
            <person name="Eisen J.A."/>
            <person name="Markowitz V."/>
            <person name="Hugenholtz P."/>
            <person name="Kyrpides N.C."/>
            <person name="Klenk H.-P."/>
            <person name="Lapidus A."/>
        </authorList>
    </citation>
    <scope>NUCLEOTIDE SEQUENCE [LARGE SCALE GENOMIC DNA]</scope>
    <source>
        <strain evidence="4">DSM 15894 / CECT 5975 / LMG 20990 / XIL07</strain>
    </source>
</reference>
<feature type="transmembrane region" description="Helical" evidence="2">
    <location>
        <begin position="59"/>
        <end position="80"/>
    </location>
</feature>
<keyword evidence="2" id="KW-1133">Transmembrane helix</keyword>
<proteinExistence type="predicted"/>
<evidence type="ECO:0000313" key="3">
    <source>
        <dbReference type="EMBL" id="ACZ31470.1"/>
    </source>
</evidence>
<evidence type="ECO:0000313" key="4">
    <source>
        <dbReference type="Proteomes" id="UP000002255"/>
    </source>
</evidence>
<dbReference type="STRING" id="446471.Xcel_2455"/>
<dbReference type="HOGENOM" id="CLU_129260_0_0_11"/>
<feature type="transmembrane region" description="Helical" evidence="2">
    <location>
        <begin position="92"/>
        <end position="112"/>
    </location>
</feature>
<dbReference type="RefSeq" id="WP_012879212.1">
    <property type="nucleotide sequence ID" value="NC_013530.1"/>
</dbReference>
<dbReference type="OrthoDB" id="5148809at2"/>
<feature type="transmembrane region" description="Helical" evidence="2">
    <location>
        <begin position="118"/>
        <end position="137"/>
    </location>
</feature>
<evidence type="ECO:0000256" key="1">
    <source>
        <dbReference type="SAM" id="MobiDB-lite"/>
    </source>
</evidence>
<organism evidence="3 4">
    <name type="scientific">Xylanimonas cellulosilytica (strain DSM 15894 / JCM 12276 / CECT 5975 / KCTC 9989 / LMG 20990 / NBRC 107835 / XIL07)</name>
    <dbReference type="NCBI Taxonomy" id="446471"/>
    <lineage>
        <taxon>Bacteria</taxon>
        <taxon>Bacillati</taxon>
        <taxon>Actinomycetota</taxon>
        <taxon>Actinomycetes</taxon>
        <taxon>Micrococcales</taxon>
        <taxon>Promicromonosporaceae</taxon>
        <taxon>Xylanimonas</taxon>
    </lineage>
</organism>
<keyword evidence="4" id="KW-1185">Reference proteome</keyword>
<accession>D1BWC5</accession>
<feature type="transmembrane region" description="Helical" evidence="2">
    <location>
        <begin position="34"/>
        <end position="53"/>
    </location>
</feature>
<dbReference type="eggNOG" id="ENOG5032DKN">
    <property type="taxonomic scope" value="Bacteria"/>
</dbReference>
<dbReference type="AlphaFoldDB" id="D1BWC5"/>
<gene>
    <name evidence="3" type="ordered locus">Xcel_2455</name>
</gene>
<dbReference type="Proteomes" id="UP000002255">
    <property type="component" value="Chromosome"/>
</dbReference>
<evidence type="ECO:0000256" key="2">
    <source>
        <dbReference type="SAM" id="Phobius"/>
    </source>
</evidence>
<feature type="compositionally biased region" description="Low complexity" evidence="1">
    <location>
        <begin position="1"/>
        <end position="15"/>
    </location>
</feature>
<keyword evidence="2" id="KW-0812">Transmembrane</keyword>
<sequence length="152" mass="15465">MTDASTPDPAATPAPGRDPDAPERAMLRTALRSSALLLGGLAVVGIAVGAPVAGTAGVWGAVIGVLLAGFFCATTIWSMLRTVGSSPTAMAGVIMGAWVVKMIVLIAVLAVLRGRDFFDPYVLFGVVAVGAIGSALLDYRAVGRGRVPYVQP</sequence>
<keyword evidence="2" id="KW-0472">Membrane</keyword>
<dbReference type="EMBL" id="CP001821">
    <property type="protein sequence ID" value="ACZ31470.1"/>
    <property type="molecule type" value="Genomic_DNA"/>
</dbReference>
<protein>
    <recommendedName>
        <fullName evidence="5">ATP synthase protein I</fullName>
    </recommendedName>
</protein>
<dbReference type="KEGG" id="xce:Xcel_2455"/>